<keyword evidence="3" id="KW-0067">ATP-binding</keyword>
<proteinExistence type="predicted"/>
<feature type="chain" id="PRO_5042194135" evidence="2">
    <location>
        <begin position="17"/>
        <end position="105"/>
    </location>
</feature>
<feature type="signal peptide" evidence="2">
    <location>
        <begin position="1"/>
        <end position="16"/>
    </location>
</feature>
<dbReference type="Gene3D" id="3.40.50.300">
    <property type="entry name" value="P-loop containing nucleotide triphosphate hydrolases"/>
    <property type="match status" value="1"/>
</dbReference>
<keyword evidence="3" id="KW-0347">Helicase</keyword>
<protein>
    <submittedName>
        <fullName evidence="3">RNA helicase</fullName>
    </submittedName>
</protein>
<keyword evidence="3" id="KW-0378">Hydrolase</keyword>
<keyword evidence="2" id="KW-0732">Signal</keyword>
<dbReference type="GO" id="GO:0004386">
    <property type="term" value="F:helicase activity"/>
    <property type="evidence" value="ECO:0007669"/>
    <property type="project" value="UniProtKB-KW"/>
</dbReference>
<comment type="caution">
    <text evidence="3">The sequence shown here is derived from an EMBL/GenBank/DDBJ whole genome shotgun (WGS) entry which is preliminary data.</text>
</comment>
<evidence type="ECO:0000313" key="4">
    <source>
        <dbReference type="Proteomes" id="UP001212841"/>
    </source>
</evidence>
<reference evidence="3" key="1">
    <citation type="submission" date="2020-05" db="EMBL/GenBank/DDBJ databases">
        <title>Phylogenomic resolution of chytrid fungi.</title>
        <authorList>
            <person name="Stajich J.E."/>
            <person name="Amses K."/>
            <person name="Simmons R."/>
            <person name="Seto K."/>
            <person name="Myers J."/>
            <person name="Bonds A."/>
            <person name="Quandt C.A."/>
            <person name="Barry K."/>
            <person name="Liu P."/>
            <person name="Grigoriev I."/>
            <person name="Longcore J.E."/>
            <person name="James T.Y."/>
        </authorList>
    </citation>
    <scope>NUCLEOTIDE SEQUENCE</scope>
    <source>
        <strain evidence="3">JEL0318</strain>
    </source>
</reference>
<dbReference type="Proteomes" id="UP001212841">
    <property type="component" value="Unassembled WGS sequence"/>
</dbReference>
<organism evidence="3 4">
    <name type="scientific">Rhizophlyctis rosea</name>
    <dbReference type="NCBI Taxonomy" id="64517"/>
    <lineage>
        <taxon>Eukaryota</taxon>
        <taxon>Fungi</taxon>
        <taxon>Fungi incertae sedis</taxon>
        <taxon>Chytridiomycota</taxon>
        <taxon>Chytridiomycota incertae sedis</taxon>
        <taxon>Chytridiomycetes</taxon>
        <taxon>Rhizophlyctidales</taxon>
        <taxon>Rhizophlyctidaceae</taxon>
        <taxon>Rhizophlyctis</taxon>
    </lineage>
</organism>
<keyword evidence="3" id="KW-0547">Nucleotide-binding</keyword>
<keyword evidence="4" id="KW-1185">Reference proteome</keyword>
<dbReference type="AlphaFoldDB" id="A0AAD5SHZ0"/>
<accession>A0AAD5SHZ0</accession>
<dbReference type="InterPro" id="IPR027417">
    <property type="entry name" value="P-loop_NTPase"/>
</dbReference>
<dbReference type="SUPFAM" id="SSF52540">
    <property type="entry name" value="P-loop containing nucleoside triphosphate hydrolases"/>
    <property type="match status" value="1"/>
</dbReference>
<evidence type="ECO:0000313" key="3">
    <source>
        <dbReference type="EMBL" id="KAJ3053753.1"/>
    </source>
</evidence>
<feature type="region of interest" description="Disordered" evidence="1">
    <location>
        <begin position="83"/>
        <end position="105"/>
    </location>
</feature>
<evidence type="ECO:0000256" key="1">
    <source>
        <dbReference type="SAM" id="MobiDB-lite"/>
    </source>
</evidence>
<dbReference type="EMBL" id="JADGJD010000182">
    <property type="protein sequence ID" value="KAJ3053753.1"/>
    <property type="molecule type" value="Genomic_DNA"/>
</dbReference>
<gene>
    <name evidence="3" type="primary">FAL1</name>
    <name evidence="3" type="ORF">HK097_003480</name>
</gene>
<name>A0AAD5SHZ0_9FUNG</name>
<evidence type="ECO:0000256" key="2">
    <source>
        <dbReference type="SAM" id="SignalP"/>
    </source>
</evidence>
<sequence length="105" mass="11607">MAVFMNSAFLISCTSALVSLFNAELTSEEIKQFFVAADKEEFDTLCDLYDTLTTTQGVISCNTRRKVYWPTDDMLKANFSVSSIQGGMPQKERSGSRSGLDDNIG</sequence>